<dbReference type="KEGG" id="pste:PSTEL_06415"/>
<dbReference type="InterPro" id="IPR016181">
    <property type="entry name" value="Acyl_CoA_acyltransferase"/>
</dbReference>
<dbReference type="EMBL" id="CP009286">
    <property type="protein sequence ID" value="AIQ62788.1"/>
    <property type="molecule type" value="Genomic_DNA"/>
</dbReference>
<dbReference type="PROSITE" id="PS51186">
    <property type="entry name" value="GNAT"/>
    <property type="match status" value="1"/>
</dbReference>
<dbReference type="AlphaFoldDB" id="A0A089LU90"/>
<dbReference type="Proteomes" id="UP000029507">
    <property type="component" value="Chromosome"/>
</dbReference>
<dbReference type="Pfam" id="PF00583">
    <property type="entry name" value="Acetyltransf_1"/>
    <property type="match status" value="1"/>
</dbReference>
<protein>
    <recommendedName>
        <fullName evidence="1">N-acetyltransferase domain-containing protein</fullName>
    </recommendedName>
</protein>
<dbReference type="STRING" id="169760.PSTEL_06415"/>
<dbReference type="SUPFAM" id="SSF55729">
    <property type="entry name" value="Acyl-CoA N-acyltransferases (Nat)"/>
    <property type="match status" value="1"/>
</dbReference>
<dbReference type="RefSeq" id="WP_038694196.1">
    <property type="nucleotide sequence ID" value="NZ_CP009286.1"/>
</dbReference>
<dbReference type="InterPro" id="IPR000182">
    <property type="entry name" value="GNAT_dom"/>
</dbReference>
<name>A0A089LU90_9BACL</name>
<feature type="domain" description="N-acetyltransferase" evidence="1">
    <location>
        <begin position="1"/>
        <end position="81"/>
    </location>
</feature>
<organism evidence="2 3">
    <name type="scientific">Paenibacillus stellifer</name>
    <dbReference type="NCBI Taxonomy" id="169760"/>
    <lineage>
        <taxon>Bacteria</taxon>
        <taxon>Bacillati</taxon>
        <taxon>Bacillota</taxon>
        <taxon>Bacilli</taxon>
        <taxon>Bacillales</taxon>
        <taxon>Paenibacillaceae</taxon>
        <taxon>Paenibacillus</taxon>
    </lineage>
</organism>
<evidence type="ECO:0000313" key="2">
    <source>
        <dbReference type="EMBL" id="AIQ62788.1"/>
    </source>
</evidence>
<keyword evidence="3" id="KW-1185">Reference proteome</keyword>
<accession>A0A089LU90</accession>
<evidence type="ECO:0000313" key="3">
    <source>
        <dbReference type="Proteomes" id="UP000029507"/>
    </source>
</evidence>
<evidence type="ECO:0000259" key="1">
    <source>
        <dbReference type="PROSITE" id="PS51186"/>
    </source>
</evidence>
<dbReference type="GO" id="GO:0016747">
    <property type="term" value="F:acyltransferase activity, transferring groups other than amino-acyl groups"/>
    <property type="evidence" value="ECO:0007669"/>
    <property type="project" value="InterPro"/>
</dbReference>
<dbReference type="CDD" id="cd04301">
    <property type="entry name" value="NAT_SF"/>
    <property type="match status" value="1"/>
</dbReference>
<gene>
    <name evidence="2" type="ORF">PSTEL_06415</name>
</gene>
<dbReference type="Gene3D" id="3.40.630.30">
    <property type="match status" value="1"/>
</dbReference>
<sequence>MSLEELHSLGITEDSIREYINKGIGTGLLQLVENWLWESGSKALWLTTDVDTRLRAYSFYRKNGWEDDRLEDGLRYMVKSR</sequence>
<proteinExistence type="predicted"/>
<dbReference type="HOGENOM" id="CLU_2570629_0_0_9"/>
<reference evidence="2 3" key="1">
    <citation type="submission" date="2014-08" db="EMBL/GenBank/DDBJ databases">
        <title>Comparative genomics of the Paenibacillus odorifer group.</title>
        <authorList>
            <person name="den Bakker H.C."/>
            <person name="Tsai Y.-C."/>
            <person name="Martin N."/>
            <person name="Korlach J."/>
            <person name="Wiedmann M."/>
        </authorList>
    </citation>
    <scope>NUCLEOTIDE SEQUENCE [LARGE SCALE GENOMIC DNA]</scope>
    <source>
        <strain evidence="2 3">DSM 14472</strain>
    </source>
</reference>